<accession>A0A6J2XEP8</accession>
<protein>
    <submittedName>
        <fullName evidence="2">Uncharacterized protein LOC115877417 isoform X1</fullName>
    </submittedName>
</protein>
<dbReference type="InParanoid" id="A0A6J2XEP8"/>
<evidence type="ECO:0000313" key="2">
    <source>
        <dbReference type="RefSeq" id="XP_030749430.1"/>
    </source>
</evidence>
<proteinExistence type="predicted"/>
<sequence>MATMGMVKLPPDFDLQGQNAAGEWKFWKTAFEDYLVAIGQDKAAGLVKLSILRNIIGTESARIMSTFVIPEDQQDKYEYMLELITKYVNPRINECFERYNFLKRVQKEGETFEHFLTECRHLVKSCNYNTLDPNQTSEDKALRDKIVMGIRDPTTREALLRLDELTLDKTINFCRTSEQSRNQSIKFQEGEEEVNFIKKYKKPGEKKRQKSEQQDAKDKFKCKRCQNMHGPRECPAYGKKCRKCGLLNHFAISCRIKNVKNVEEKCDTSEENLFVGNISKDLPSNKSNSTSNSYRNPTNIWEEFIHVENKRYKVKIQYDKMVRRYPFEYKKGDKVVIRSNIDKIWYKATILEKANEPRSYWVRKEDNNRIVRRNTSQIKLSFTEPEKKVLTEPELFPELLSIPNMSSNPIMSLNPHVSVEQNENVNVDLRNKVIKSRSGRNIKPPRKLDL</sequence>
<dbReference type="RefSeq" id="XP_030749430.1">
    <property type="nucleotide sequence ID" value="XM_030893570.1"/>
</dbReference>
<dbReference type="PANTHER" id="PTHR33198:SF20">
    <property type="entry name" value="RETROTRANSPOSON GAG DOMAIN-CONTAINING PROTEIN"/>
    <property type="match status" value="1"/>
</dbReference>
<gene>
    <name evidence="2" type="primary">LOC115877417</name>
</gene>
<dbReference type="Proteomes" id="UP000504635">
    <property type="component" value="Unplaced"/>
</dbReference>
<name>A0A6J2XEP8_SITOR</name>
<dbReference type="PANTHER" id="PTHR33198">
    <property type="entry name" value="ANK_REP_REGION DOMAIN-CONTAINING PROTEIN-RELATED"/>
    <property type="match status" value="1"/>
</dbReference>
<dbReference type="AlphaFoldDB" id="A0A6J2XEP8"/>
<evidence type="ECO:0000313" key="1">
    <source>
        <dbReference type="Proteomes" id="UP000504635"/>
    </source>
</evidence>
<keyword evidence="1" id="KW-1185">Reference proteome</keyword>
<reference evidence="2" key="1">
    <citation type="submission" date="2025-08" db="UniProtKB">
        <authorList>
            <consortium name="RefSeq"/>
        </authorList>
    </citation>
    <scope>IDENTIFICATION</scope>
    <source>
        <tissue evidence="2">Gonads</tissue>
    </source>
</reference>
<dbReference type="KEGG" id="soy:115877417"/>
<dbReference type="GeneID" id="115877417"/>
<organism evidence="1 2">
    <name type="scientific">Sitophilus oryzae</name>
    <name type="common">Rice weevil</name>
    <name type="synonym">Curculio oryzae</name>
    <dbReference type="NCBI Taxonomy" id="7048"/>
    <lineage>
        <taxon>Eukaryota</taxon>
        <taxon>Metazoa</taxon>
        <taxon>Ecdysozoa</taxon>
        <taxon>Arthropoda</taxon>
        <taxon>Hexapoda</taxon>
        <taxon>Insecta</taxon>
        <taxon>Pterygota</taxon>
        <taxon>Neoptera</taxon>
        <taxon>Endopterygota</taxon>
        <taxon>Coleoptera</taxon>
        <taxon>Polyphaga</taxon>
        <taxon>Cucujiformia</taxon>
        <taxon>Curculionidae</taxon>
        <taxon>Dryophthorinae</taxon>
        <taxon>Sitophilus</taxon>
    </lineage>
</organism>
<dbReference type="OrthoDB" id="7323790at2759"/>